<accession>A0AAD1SFL9</accession>
<protein>
    <recommendedName>
        <fullName evidence="2">C-type lectin domain-containing protein</fullName>
    </recommendedName>
</protein>
<dbReference type="SUPFAM" id="SSF56436">
    <property type="entry name" value="C-type lectin-like"/>
    <property type="match status" value="1"/>
</dbReference>
<gene>
    <name evidence="3" type="ORF">PECUL_23A054530</name>
</gene>
<dbReference type="PROSITE" id="PS00615">
    <property type="entry name" value="C_TYPE_LECTIN_1"/>
    <property type="match status" value="1"/>
</dbReference>
<dbReference type="InterPro" id="IPR018378">
    <property type="entry name" value="C-type_lectin_CS"/>
</dbReference>
<reference evidence="3" key="1">
    <citation type="submission" date="2022-03" db="EMBL/GenBank/DDBJ databases">
        <authorList>
            <person name="Alioto T."/>
            <person name="Alioto T."/>
            <person name="Gomez Garrido J."/>
        </authorList>
    </citation>
    <scope>NUCLEOTIDE SEQUENCE</scope>
</reference>
<evidence type="ECO:0000313" key="3">
    <source>
        <dbReference type="EMBL" id="CAH2297409.1"/>
    </source>
</evidence>
<dbReference type="InterPro" id="IPR016186">
    <property type="entry name" value="C-type_lectin-like/link_sf"/>
</dbReference>
<evidence type="ECO:0000259" key="2">
    <source>
        <dbReference type="PROSITE" id="PS50041"/>
    </source>
</evidence>
<evidence type="ECO:0000256" key="1">
    <source>
        <dbReference type="ARBA" id="ARBA00023157"/>
    </source>
</evidence>
<dbReference type="AlphaFoldDB" id="A0AAD1SFL9"/>
<dbReference type="EMBL" id="OW240916">
    <property type="protein sequence ID" value="CAH2297409.1"/>
    <property type="molecule type" value="Genomic_DNA"/>
</dbReference>
<name>A0AAD1SFL9_PELCU</name>
<dbReference type="InterPro" id="IPR035234">
    <property type="entry name" value="IgGFc-bd_N"/>
</dbReference>
<dbReference type="Proteomes" id="UP001295444">
    <property type="component" value="Chromosome 05"/>
</dbReference>
<evidence type="ECO:0000313" key="4">
    <source>
        <dbReference type="Proteomes" id="UP001295444"/>
    </source>
</evidence>
<dbReference type="PROSITE" id="PS50041">
    <property type="entry name" value="C_TYPE_LECTIN_2"/>
    <property type="match status" value="1"/>
</dbReference>
<dbReference type="Pfam" id="PF00059">
    <property type="entry name" value="Lectin_C"/>
    <property type="match status" value="1"/>
</dbReference>
<feature type="domain" description="C-type lectin" evidence="2">
    <location>
        <begin position="459"/>
        <end position="562"/>
    </location>
</feature>
<dbReference type="Pfam" id="PF17517">
    <property type="entry name" value="IgGFc_binding"/>
    <property type="match status" value="1"/>
</dbReference>
<keyword evidence="1" id="KW-1015">Disulfide bond</keyword>
<sequence length="562" mass="62118">MEVSSLGTFNTQLDIILHGLECCTQVNVMVIGTYFSQTYTLQKGEMVNVTMPTNTILSGTSTFTAGTILVTSDKNICVISRVSANNGFDSSYVYPTDILGKQYYILTPTSAIPGFAQFAVVNLNTTTSLTVTLKNGPIMFNGSYMSAGSSVTVNLAPYGCAQFQLDGDLSGSTVSANQPVAVLSGHQITQKYPLYNYGYTYEQLIPTSVWGSSFLVPPLSISQRKNDTVEVIAAEKTRVRVYNKSFLLIDVNLAQGEVLQQSVSTYGLRIYTDHDVMVIYLCAGTSTSANLSLQPYMSMVIPTDMFPLSQVVNAPPGLSTRFLMMTYSDKPIIVAVDGVQLNVTWDNNLFMDWKYSWVEISINEGSHYIELLADENIWVMTYSIYGNMMNSSQIAGNNSLSFFGIHSDCSCGLISTNYITMSSVFTTSKTSISKLISNVTSTTVPGDQDDIHLVMTPLSWWDALHYCRHNYSDLLSIPNSKTQELAARVSRNITAQGLWIGLRRHQVWGYLYWTDGEAVNYINWGDGEPSDPVSDMCTIMSQTNNFTWNDACCDTKLGFICY</sequence>
<dbReference type="PANTHER" id="PTHR46534">
    <property type="entry name" value="IGGFC_BINDING DOMAIN-CONTAINING PROTEIN"/>
    <property type="match status" value="1"/>
</dbReference>
<organism evidence="3 4">
    <name type="scientific">Pelobates cultripes</name>
    <name type="common">Western spadefoot toad</name>
    <dbReference type="NCBI Taxonomy" id="61616"/>
    <lineage>
        <taxon>Eukaryota</taxon>
        <taxon>Metazoa</taxon>
        <taxon>Chordata</taxon>
        <taxon>Craniata</taxon>
        <taxon>Vertebrata</taxon>
        <taxon>Euteleostomi</taxon>
        <taxon>Amphibia</taxon>
        <taxon>Batrachia</taxon>
        <taxon>Anura</taxon>
        <taxon>Pelobatoidea</taxon>
        <taxon>Pelobatidae</taxon>
        <taxon>Pelobates</taxon>
    </lineage>
</organism>
<dbReference type="SMART" id="SM00034">
    <property type="entry name" value="CLECT"/>
    <property type="match status" value="1"/>
</dbReference>
<dbReference type="PANTHER" id="PTHR46534:SF2">
    <property type="entry name" value="VWFD DOMAIN-CONTAINING PROTEIN"/>
    <property type="match status" value="1"/>
</dbReference>
<keyword evidence="4" id="KW-1185">Reference proteome</keyword>
<dbReference type="InterPro" id="IPR001304">
    <property type="entry name" value="C-type_lectin-like"/>
</dbReference>
<dbReference type="Gene3D" id="3.10.100.10">
    <property type="entry name" value="Mannose-Binding Protein A, subunit A"/>
    <property type="match status" value="1"/>
</dbReference>
<dbReference type="CDD" id="cd00037">
    <property type="entry name" value="CLECT"/>
    <property type="match status" value="1"/>
</dbReference>
<dbReference type="InterPro" id="IPR016187">
    <property type="entry name" value="CTDL_fold"/>
</dbReference>
<proteinExistence type="predicted"/>